<evidence type="ECO:0000313" key="3">
    <source>
        <dbReference type="Proteomes" id="UP000297890"/>
    </source>
</evidence>
<feature type="region of interest" description="Disordered" evidence="1">
    <location>
        <begin position="184"/>
        <end position="203"/>
    </location>
</feature>
<organism evidence="2 3">
    <name type="scientific">Candidatus Macondimonas diazotrophica</name>
    <dbReference type="NCBI Taxonomy" id="2305248"/>
    <lineage>
        <taxon>Bacteria</taxon>
        <taxon>Pseudomonadati</taxon>
        <taxon>Pseudomonadota</taxon>
        <taxon>Gammaproteobacteria</taxon>
        <taxon>Chromatiales</taxon>
        <taxon>Ectothiorhodospiraceae</taxon>
        <taxon>Candidatus Macondimonas</taxon>
    </lineage>
</organism>
<evidence type="ECO:0000256" key="1">
    <source>
        <dbReference type="SAM" id="MobiDB-lite"/>
    </source>
</evidence>
<evidence type="ECO:0008006" key="4">
    <source>
        <dbReference type="Google" id="ProtNLM"/>
    </source>
</evidence>
<dbReference type="EMBL" id="SRIO01000030">
    <property type="protein sequence ID" value="TFZ81291.1"/>
    <property type="molecule type" value="Genomic_DNA"/>
</dbReference>
<reference evidence="2 3" key="1">
    <citation type="journal article" date="2019" name="ISME J.">
        <title>Candidatus Macondimonas diazotrophica, a novel gammaproteobacterial genus dominating crude-oil-contaminated coastal sediments.</title>
        <authorList>
            <person name="Karthikeyan S."/>
            <person name="Konstantinidis K."/>
        </authorList>
    </citation>
    <scope>NUCLEOTIDE SEQUENCE [LARGE SCALE GENOMIC DNA]</scope>
    <source>
        <strain evidence="2 3">KTK01</strain>
    </source>
</reference>
<sequence length="203" mass="22434">MTEGVPNKDIPLQNARHELYAQHRALGMPGLDACAASGFQRSSDLAIRLDERPEIMLRMQFLSELRNQQIADRRRQAEQHNEASELGVTSRWVLERLKDNVDLAQDAGQFGAANSSLKLIADLIGMKAGDNSKPAEAQPALPGDRLDEFARALNDLDLGDIDDGQFMLDELDASDDEALQQALSEIPEDDPEDLPFLNPGEDK</sequence>
<protein>
    <recommendedName>
        <fullName evidence="4">Terminase small subunit</fullName>
    </recommendedName>
</protein>
<evidence type="ECO:0000313" key="2">
    <source>
        <dbReference type="EMBL" id="TFZ81291.1"/>
    </source>
</evidence>
<dbReference type="RefSeq" id="WP_135282863.1">
    <property type="nucleotide sequence ID" value="NZ_SRIO01000030.1"/>
</dbReference>
<dbReference type="AlphaFoldDB" id="A0A4Z0F7U2"/>
<comment type="caution">
    <text evidence="2">The sequence shown here is derived from an EMBL/GenBank/DDBJ whole genome shotgun (WGS) entry which is preliminary data.</text>
</comment>
<proteinExistence type="predicted"/>
<accession>A0A4Z0F7U2</accession>
<dbReference type="Proteomes" id="UP000297890">
    <property type="component" value="Unassembled WGS sequence"/>
</dbReference>
<name>A0A4Z0F7U2_9GAMM</name>
<keyword evidence="3" id="KW-1185">Reference proteome</keyword>
<gene>
    <name evidence="2" type="ORF">E4680_13065</name>
</gene>